<dbReference type="Proteomes" id="UP000675881">
    <property type="component" value="Chromosome 8"/>
</dbReference>
<dbReference type="AlphaFoldDB" id="A0A7R8D544"/>
<dbReference type="InterPro" id="IPR000477">
    <property type="entry name" value="RT_dom"/>
</dbReference>
<evidence type="ECO:0000313" key="2">
    <source>
        <dbReference type="Proteomes" id="UP000675881"/>
    </source>
</evidence>
<accession>A0A7R8D544</accession>
<dbReference type="EMBL" id="HG994587">
    <property type="protein sequence ID" value="CAF3031321.1"/>
    <property type="molecule type" value="Genomic_DNA"/>
</dbReference>
<evidence type="ECO:0000313" key="1">
    <source>
        <dbReference type="EMBL" id="CAF3031321.1"/>
    </source>
</evidence>
<name>A0A7R8D544_LEPSM</name>
<proteinExistence type="predicted"/>
<reference evidence="1" key="1">
    <citation type="submission" date="2021-02" db="EMBL/GenBank/DDBJ databases">
        <authorList>
            <person name="Bekaert M."/>
        </authorList>
    </citation>
    <scope>NUCLEOTIDE SEQUENCE</scope>
    <source>
        <strain evidence="1">IoA-00</strain>
    </source>
</reference>
<gene>
    <name evidence="1" type="ORF">LSAA_14052</name>
</gene>
<sequence>MSGTLFTLVMESVFHETDAPYEIGLSGTAINRMMYVDDTVLIFKHIKGIQGYLESFEISAAKVGISLSSYKSGMLSTIEGNKKGLMYVDSSHMLTSSDANIANMKLNDFYRCFGKSTLVLGNKERI</sequence>
<organism evidence="1 2">
    <name type="scientific">Lepeophtheirus salmonis</name>
    <name type="common">Salmon louse</name>
    <name type="synonym">Caligus salmonis</name>
    <dbReference type="NCBI Taxonomy" id="72036"/>
    <lineage>
        <taxon>Eukaryota</taxon>
        <taxon>Metazoa</taxon>
        <taxon>Ecdysozoa</taxon>
        <taxon>Arthropoda</taxon>
        <taxon>Crustacea</taxon>
        <taxon>Multicrustacea</taxon>
        <taxon>Hexanauplia</taxon>
        <taxon>Copepoda</taxon>
        <taxon>Siphonostomatoida</taxon>
        <taxon>Caligidae</taxon>
        <taxon>Lepeophtheirus</taxon>
    </lineage>
</organism>
<dbReference type="PROSITE" id="PS50878">
    <property type="entry name" value="RT_POL"/>
    <property type="match status" value="1"/>
</dbReference>
<keyword evidence="2" id="KW-1185">Reference proteome</keyword>
<protein>
    <submittedName>
        <fullName evidence="1">(salmon louse) hypothetical protein</fullName>
    </submittedName>
</protein>